<dbReference type="eggNOG" id="ENOG5033P70">
    <property type="taxonomic scope" value="Bacteria"/>
</dbReference>
<feature type="signal peptide" evidence="2">
    <location>
        <begin position="1"/>
        <end position="19"/>
    </location>
</feature>
<proteinExistence type="predicted"/>
<dbReference type="KEGG" id="sno:Snov_0949"/>
<keyword evidence="2" id="KW-0732">Signal</keyword>
<reference evidence="3 4" key="1">
    <citation type="journal article" date="2012" name="Stand. Genomic Sci.">
        <title>Complete genome sequence of the facultatively chemolithoautotrophic and methylotrophic alpha Proteobacterium Starkeya novella type strain (ATCC 8093(T)).</title>
        <authorList>
            <person name="Kappler U."/>
            <person name="Davenport K."/>
            <person name="Beatson S."/>
            <person name="Lucas S."/>
            <person name="Lapidus A."/>
            <person name="Copeland A."/>
            <person name="Berry K.W."/>
            <person name="Glavina Del Rio T."/>
            <person name="Hammon N."/>
            <person name="Dalin E."/>
            <person name="Tice H."/>
            <person name="Pitluck S."/>
            <person name="Richardson P."/>
            <person name="Bruce D."/>
            <person name="Goodwin L.A."/>
            <person name="Han C."/>
            <person name="Tapia R."/>
            <person name="Detter J.C."/>
            <person name="Chang Y.J."/>
            <person name="Jeffries C.D."/>
            <person name="Land M."/>
            <person name="Hauser L."/>
            <person name="Kyrpides N.C."/>
            <person name="Goker M."/>
            <person name="Ivanova N."/>
            <person name="Klenk H.P."/>
            <person name="Woyke T."/>
        </authorList>
    </citation>
    <scope>NUCLEOTIDE SEQUENCE [LARGE SCALE GENOMIC DNA]</scope>
    <source>
        <strain evidence="4">ATCC 8093 / DSM 506 / JCM 20403 / CCM 1077 / IAM 12100 / NBRC 12443 / NCIMB 10456</strain>
    </source>
</reference>
<dbReference type="HOGENOM" id="CLU_1189527_0_0_5"/>
<keyword evidence="4" id="KW-1185">Reference proteome</keyword>
<dbReference type="Proteomes" id="UP000006633">
    <property type="component" value="Chromosome"/>
</dbReference>
<protein>
    <submittedName>
        <fullName evidence="3">Uncharacterized protein</fullName>
    </submittedName>
</protein>
<evidence type="ECO:0000256" key="1">
    <source>
        <dbReference type="SAM" id="MobiDB-lite"/>
    </source>
</evidence>
<feature type="chain" id="PRO_5003092159" evidence="2">
    <location>
        <begin position="20"/>
        <end position="227"/>
    </location>
</feature>
<evidence type="ECO:0000313" key="3">
    <source>
        <dbReference type="EMBL" id="ADH88272.1"/>
    </source>
</evidence>
<dbReference type="RefSeq" id="WP_013165777.1">
    <property type="nucleotide sequence ID" value="NC_014217.1"/>
</dbReference>
<feature type="region of interest" description="Disordered" evidence="1">
    <location>
        <begin position="181"/>
        <end position="227"/>
    </location>
</feature>
<name>D7A6C2_ANCN5</name>
<evidence type="ECO:0000256" key="2">
    <source>
        <dbReference type="SAM" id="SignalP"/>
    </source>
</evidence>
<accession>D7A6C2</accession>
<evidence type="ECO:0000313" key="4">
    <source>
        <dbReference type="Proteomes" id="UP000006633"/>
    </source>
</evidence>
<gene>
    <name evidence="3" type="ordered locus">Snov_0949</name>
</gene>
<dbReference type="EMBL" id="CP002026">
    <property type="protein sequence ID" value="ADH88272.1"/>
    <property type="molecule type" value="Genomic_DNA"/>
</dbReference>
<organism evidence="3 4">
    <name type="scientific">Ancylobacter novellus (strain ATCC 8093 / DSM 506 / JCM 20403 / CCM 1077 / IAM 12100 / NBRC 12443 / NCIMB 10456)</name>
    <name type="common">Starkeya novella</name>
    <dbReference type="NCBI Taxonomy" id="639283"/>
    <lineage>
        <taxon>Bacteria</taxon>
        <taxon>Pseudomonadati</taxon>
        <taxon>Pseudomonadota</taxon>
        <taxon>Alphaproteobacteria</taxon>
        <taxon>Hyphomicrobiales</taxon>
        <taxon>Xanthobacteraceae</taxon>
        <taxon>Ancylobacter</taxon>
    </lineage>
</organism>
<dbReference type="AlphaFoldDB" id="D7A6C2"/>
<sequence>MKLVFITVAASLLGGVIVAASTSADGQITTKLQDRAPMAQHAETVRVVEVSSCTDAPDIACVEHRGGPGEGPRAAFDASVACILPPPGPGPLILASRLAAMESFIGIREEQLDAWRAYTDALYAMLHPPAAQEKAPAGGPPDALAQSAMLAACAAGQGRAADRLTVAIGELRGRLTPEQFDRLKQAGPLLPPRPPGPPPGAPPFATPASFGPFGSEGPGEADHPTPH</sequence>
<feature type="compositionally biased region" description="Pro residues" evidence="1">
    <location>
        <begin position="189"/>
        <end position="205"/>
    </location>
</feature>